<evidence type="ECO:0000313" key="3">
    <source>
        <dbReference type="Proteomes" id="UP000886787"/>
    </source>
</evidence>
<name>A0A9D0ZFZ7_9FIRM</name>
<protein>
    <submittedName>
        <fullName evidence="2">Uncharacterized protein</fullName>
    </submittedName>
</protein>
<feature type="region of interest" description="Disordered" evidence="1">
    <location>
        <begin position="25"/>
        <end position="55"/>
    </location>
</feature>
<reference evidence="2" key="2">
    <citation type="journal article" date="2021" name="PeerJ">
        <title>Extensive microbial diversity within the chicken gut microbiome revealed by metagenomics and culture.</title>
        <authorList>
            <person name="Gilroy R."/>
            <person name="Ravi A."/>
            <person name="Getino M."/>
            <person name="Pursley I."/>
            <person name="Horton D.L."/>
            <person name="Alikhan N.F."/>
            <person name="Baker D."/>
            <person name="Gharbi K."/>
            <person name="Hall N."/>
            <person name="Watson M."/>
            <person name="Adriaenssens E.M."/>
            <person name="Foster-Nyarko E."/>
            <person name="Jarju S."/>
            <person name="Secka A."/>
            <person name="Antonio M."/>
            <person name="Oren A."/>
            <person name="Chaudhuri R.R."/>
            <person name="La Ragione R."/>
            <person name="Hildebrand F."/>
            <person name="Pallen M.J."/>
        </authorList>
    </citation>
    <scope>NUCLEOTIDE SEQUENCE</scope>
    <source>
        <strain evidence="2">ChiSjej1B19-3389</strain>
    </source>
</reference>
<reference evidence="2" key="1">
    <citation type="submission" date="2020-10" db="EMBL/GenBank/DDBJ databases">
        <authorList>
            <person name="Gilroy R."/>
        </authorList>
    </citation>
    <scope>NUCLEOTIDE SEQUENCE</scope>
    <source>
        <strain evidence="2">ChiSjej1B19-3389</strain>
    </source>
</reference>
<evidence type="ECO:0000313" key="2">
    <source>
        <dbReference type="EMBL" id="HIQ79932.1"/>
    </source>
</evidence>
<gene>
    <name evidence="2" type="ORF">IAD32_01445</name>
</gene>
<proteinExistence type="predicted"/>
<dbReference type="Proteomes" id="UP000886787">
    <property type="component" value="Unassembled WGS sequence"/>
</dbReference>
<dbReference type="EMBL" id="DVFW01000009">
    <property type="protein sequence ID" value="HIQ79932.1"/>
    <property type="molecule type" value="Genomic_DNA"/>
</dbReference>
<sequence length="122" mass="13229">MDDLAGKISQMLSDPETLQQLKGLTGMLQKEPSAPPAAPAAQETPAAGTGGLDLSSALSGDTMQTIMRVMPLLNEFKKEDASTRLLHALRPFLSDARKKKLDEASRMLHMMKLLPMLKGLQL</sequence>
<comment type="caution">
    <text evidence="2">The sequence shown here is derived from an EMBL/GenBank/DDBJ whole genome shotgun (WGS) entry which is preliminary data.</text>
</comment>
<organism evidence="2 3">
    <name type="scientific">Candidatus Scatavimonas merdigallinarum</name>
    <dbReference type="NCBI Taxonomy" id="2840914"/>
    <lineage>
        <taxon>Bacteria</taxon>
        <taxon>Bacillati</taxon>
        <taxon>Bacillota</taxon>
        <taxon>Clostridia</taxon>
        <taxon>Eubacteriales</taxon>
        <taxon>Oscillospiraceae</taxon>
        <taxon>Oscillospiraceae incertae sedis</taxon>
        <taxon>Candidatus Scatavimonas</taxon>
    </lineage>
</organism>
<evidence type="ECO:0000256" key="1">
    <source>
        <dbReference type="SAM" id="MobiDB-lite"/>
    </source>
</evidence>
<accession>A0A9D0ZFZ7</accession>
<dbReference type="AlphaFoldDB" id="A0A9D0ZFZ7"/>